<dbReference type="RefSeq" id="XP_028544582.1">
    <property type="nucleotide sequence ID" value="XM_028688781.1"/>
</dbReference>
<reference evidence="3" key="1">
    <citation type="submission" date="2017-04" db="EMBL/GenBank/DDBJ databases">
        <title>Plasmodium gonderi genome.</title>
        <authorList>
            <person name="Arisue N."/>
            <person name="Honma H."/>
            <person name="Kawai S."/>
            <person name="Tougan T."/>
            <person name="Tanabe K."/>
            <person name="Horii T."/>
        </authorList>
    </citation>
    <scope>NUCLEOTIDE SEQUENCE [LARGE SCALE GENOMIC DNA]</scope>
    <source>
        <strain evidence="3">ATCC 30045</strain>
    </source>
</reference>
<evidence type="ECO:0000256" key="1">
    <source>
        <dbReference type="SAM" id="Coils"/>
    </source>
</evidence>
<evidence type="ECO:0000313" key="3">
    <source>
        <dbReference type="Proteomes" id="UP000195521"/>
    </source>
</evidence>
<dbReference type="EMBL" id="BDQF01000012">
    <property type="protein sequence ID" value="GAW81993.1"/>
    <property type="molecule type" value="Genomic_DNA"/>
</dbReference>
<protein>
    <submittedName>
        <fullName evidence="2">Uncharacterized protein</fullName>
    </submittedName>
</protein>
<dbReference type="GeneID" id="39748725"/>
<accession>A0A1Y1JNM2</accession>
<proteinExistence type="predicted"/>
<evidence type="ECO:0000313" key="2">
    <source>
        <dbReference type="EMBL" id="GAW81993.1"/>
    </source>
</evidence>
<keyword evidence="1" id="KW-0175">Coiled coil</keyword>
<feature type="coiled-coil region" evidence="1">
    <location>
        <begin position="252"/>
        <end position="316"/>
    </location>
</feature>
<dbReference type="OrthoDB" id="376623at2759"/>
<dbReference type="OMA" id="MMKYPQN"/>
<organism evidence="2 3">
    <name type="scientific">Plasmodium gonderi</name>
    <dbReference type="NCBI Taxonomy" id="77519"/>
    <lineage>
        <taxon>Eukaryota</taxon>
        <taxon>Sar</taxon>
        <taxon>Alveolata</taxon>
        <taxon>Apicomplexa</taxon>
        <taxon>Aconoidasida</taxon>
        <taxon>Haemosporida</taxon>
        <taxon>Plasmodiidae</taxon>
        <taxon>Plasmodium</taxon>
        <taxon>Plasmodium (Plasmodium)</taxon>
    </lineage>
</organism>
<sequence>MSFSFSEEHCISNKKKNDVLKINDNVQIYNEGYFESFKLGTNMGSMEGEEVHINKAVHTETHKLYPKDNAIAFSLLKKNSYGRINNGWGHVTRKNWKINKKLQDFCIIKNVLNVYFLFDKDNNGYIEKKYACYVIQMIYENDVNFMVENIKLNEDETGGTNENLHEINRKEKEENDEAFFCTKSFANFLLIILREVSVFEHMDEFIKKEFFIDIVIQFIRTSRHSKGDNDIYGMMKYPQNMITKFYSYVHYLKKEDCEKKKKELEIKKKKKQLKSICILDEQLVNADLDTHVKYFNEKTRKKLESIKMEKNDKEMKECTFYPELTEKPLYLLNKKLEINKKKLNENKEINKKYNPLTITYDIDDSIERTLHLPEEVSLKNHNAHLAKFKDLQYLYHENNTQREIELKYIIHQGHVNPKKIYWRDTLRNRRAISIRELDMDL</sequence>
<gene>
    <name evidence="2" type="ORF">PGO_114470</name>
</gene>
<dbReference type="AlphaFoldDB" id="A0A1Y1JNM2"/>
<keyword evidence="3" id="KW-1185">Reference proteome</keyword>
<comment type="caution">
    <text evidence="2">The sequence shown here is derived from an EMBL/GenBank/DDBJ whole genome shotgun (WGS) entry which is preliminary data.</text>
</comment>
<name>A0A1Y1JNM2_PLAGO</name>
<dbReference type="Proteomes" id="UP000195521">
    <property type="component" value="Unassembled WGS sequence"/>
</dbReference>